<reference evidence="7 8" key="1">
    <citation type="submission" date="2023-12" db="EMBL/GenBank/DDBJ databases">
        <authorList>
            <person name="Manesh M.J.H."/>
            <person name="Bing R.G."/>
            <person name="Willard D.J."/>
            <person name="Kelly R.M."/>
        </authorList>
    </citation>
    <scope>NUCLEOTIDE SEQUENCE [LARGE SCALE GENOMIC DNA]</scope>
    <source>
        <strain evidence="7 8">DSM 8977</strain>
    </source>
</reference>
<dbReference type="PANTHER" id="PTHR37422:SF13">
    <property type="entry name" value="LIPOPOLYSACCHARIDE BIOSYNTHESIS PROTEIN PA4999-RELATED"/>
    <property type="match status" value="1"/>
</dbReference>
<feature type="transmembrane region" description="Helical" evidence="5">
    <location>
        <begin position="61"/>
        <end position="80"/>
    </location>
</feature>
<proteinExistence type="predicted"/>
<feature type="transmembrane region" description="Helical" evidence="5">
    <location>
        <begin position="221"/>
        <end position="240"/>
    </location>
</feature>
<dbReference type="PANTHER" id="PTHR37422">
    <property type="entry name" value="TEICHURONIC ACID BIOSYNTHESIS PROTEIN TUAE"/>
    <property type="match status" value="1"/>
</dbReference>
<evidence type="ECO:0000256" key="1">
    <source>
        <dbReference type="ARBA" id="ARBA00004141"/>
    </source>
</evidence>
<name>A0ABZ0U622_9FIRM</name>
<evidence type="ECO:0000256" key="3">
    <source>
        <dbReference type="ARBA" id="ARBA00022989"/>
    </source>
</evidence>
<dbReference type="Pfam" id="PF04932">
    <property type="entry name" value="Wzy_C"/>
    <property type="match status" value="1"/>
</dbReference>
<keyword evidence="8" id="KW-1185">Reference proteome</keyword>
<feature type="transmembrane region" description="Helical" evidence="5">
    <location>
        <begin position="312"/>
        <end position="331"/>
    </location>
</feature>
<keyword evidence="4 5" id="KW-0472">Membrane</keyword>
<sequence>MYRLISYLKTNKCELLLAAGAASCLQFVRYSYIPVYLFLLVLFIISFYVYKPKVKFDILNFVPMSFYVSLALISLLLLNVSLDKVKAIIGIINAFVFPVIFYIFLIPCTQDCILKIEKIWLFLLGIASVVSIFEFLYYIAFKNFRERTISIFFNPNTFAFFLVMVYPLVINKLRDEKSKLLVSFFIFIEILLTGSRTGFVVYIFEFLLVNICLIRKNILKVFLAVAGILTIFLPKILYRIPSLSDVTNPKTAVGQRVFVIEFVLRYFSHRSLFEGIGAGQFELFFRKLKAPGIVALHSAHNLFLNVLIEYGIIGYMSLVFIVYFSVFVSAYNFFKHKEDYDRNILIGFILITIFQMFDMAEITNSRMLLINMLYAYYLFLPIYRFKRWRAIDGECISI</sequence>
<keyword evidence="7" id="KW-0436">Ligase</keyword>
<evidence type="ECO:0000256" key="5">
    <source>
        <dbReference type="SAM" id="Phobius"/>
    </source>
</evidence>
<gene>
    <name evidence="7" type="ORF">SOJ16_001198</name>
</gene>
<feature type="transmembrane region" description="Helical" evidence="5">
    <location>
        <begin position="87"/>
        <end position="107"/>
    </location>
</feature>
<dbReference type="RefSeq" id="WP_045174717.1">
    <property type="nucleotide sequence ID" value="NZ_CP139957.1"/>
</dbReference>
<evidence type="ECO:0000256" key="2">
    <source>
        <dbReference type="ARBA" id="ARBA00022692"/>
    </source>
</evidence>
<feature type="transmembrane region" description="Helical" evidence="5">
    <location>
        <begin position="151"/>
        <end position="169"/>
    </location>
</feature>
<dbReference type="InterPro" id="IPR051533">
    <property type="entry name" value="WaaL-like"/>
</dbReference>
<dbReference type="InterPro" id="IPR007016">
    <property type="entry name" value="O-antigen_ligase-rel_domated"/>
</dbReference>
<feature type="transmembrane region" description="Helical" evidence="5">
    <location>
        <begin position="181"/>
        <end position="209"/>
    </location>
</feature>
<dbReference type="Proteomes" id="UP001322744">
    <property type="component" value="Chromosome"/>
</dbReference>
<evidence type="ECO:0000313" key="7">
    <source>
        <dbReference type="EMBL" id="WPX09944.1"/>
    </source>
</evidence>
<dbReference type="GO" id="GO:0016874">
    <property type="term" value="F:ligase activity"/>
    <property type="evidence" value="ECO:0007669"/>
    <property type="project" value="UniProtKB-KW"/>
</dbReference>
<feature type="domain" description="O-antigen ligase-related" evidence="6">
    <location>
        <begin position="182"/>
        <end position="318"/>
    </location>
</feature>
<feature type="transmembrane region" description="Helical" evidence="5">
    <location>
        <begin position="343"/>
        <end position="360"/>
    </location>
</feature>
<dbReference type="EMBL" id="CP139957">
    <property type="protein sequence ID" value="WPX09944.1"/>
    <property type="molecule type" value="Genomic_DNA"/>
</dbReference>
<keyword evidence="2 5" id="KW-0812">Transmembrane</keyword>
<evidence type="ECO:0000313" key="8">
    <source>
        <dbReference type="Proteomes" id="UP001322744"/>
    </source>
</evidence>
<keyword evidence="3 5" id="KW-1133">Transmembrane helix</keyword>
<comment type="subcellular location">
    <subcellularLocation>
        <location evidence="1">Membrane</location>
        <topology evidence="1">Multi-pass membrane protein</topology>
    </subcellularLocation>
</comment>
<evidence type="ECO:0000256" key="4">
    <source>
        <dbReference type="ARBA" id="ARBA00023136"/>
    </source>
</evidence>
<protein>
    <submittedName>
        <fullName evidence="7">O-antigen ligase family protein</fullName>
    </submittedName>
</protein>
<evidence type="ECO:0000259" key="6">
    <source>
        <dbReference type="Pfam" id="PF04932"/>
    </source>
</evidence>
<feature type="transmembrane region" description="Helical" evidence="5">
    <location>
        <begin position="366"/>
        <end position="383"/>
    </location>
</feature>
<organism evidence="7 8">
    <name type="scientific">Anaerocellum danielii</name>
    <dbReference type="NCBI Taxonomy" id="1387557"/>
    <lineage>
        <taxon>Bacteria</taxon>
        <taxon>Bacillati</taxon>
        <taxon>Bacillota</taxon>
        <taxon>Bacillota incertae sedis</taxon>
        <taxon>Caldicellulosiruptorales</taxon>
        <taxon>Caldicellulosiruptoraceae</taxon>
        <taxon>Anaerocellum</taxon>
    </lineage>
</organism>
<feature type="transmembrane region" description="Helical" evidence="5">
    <location>
        <begin position="30"/>
        <end position="49"/>
    </location>
</feature>
<accession>A0ABZ0U622</accession>
<feature type="transmembrane region" description="Helical" evidence="5">
    <location>
        <begin position="119"/>
        <end position="139"/>
    </location>
</feature>